<reference evidence="3 4" key="2">
    <citation type="journal article" date="2012" name="BMC Genomics">
        <title>Comparative genomic analysis of Geobacter sulfurreducens KN400, a strain with enhanced capacity for extracellular electron transfer and electricity production.</title>
        <authorList>
            <person name="Butler J.E."/>
            <person name="Young N.D."/>
            <person name="Aklujkar M."/>
            <person name="Lovley D.R."/>
        </authorList>
    </citation>
    <scope>NUCLEOTIDE SEQUENCE [LARGE SCALE GENOMIC DNA]</scope>
    <source>
        <strain evidence="4">ATCC 51573 / DSM 12127 / PCA</strain>
    </source>
</reference>
<organism evidence="3 4">
    <name type="scientific">Geobacter sulfurreducens (strain ATCC 51573 / DSM 12127 / PCA)</name>
    <dbReference type="NCBI Taxonomy" id="243231"/>
    <lineage>
        <taxon>Bacteria</taxon>
        <taxon>Pseudomonadati</taxon>
        <taxon>Thermodesulfobacteriota</taxon>
        <taxon>Desulfuromonadia</taxon>
        <taxon>Geobacterales</taxon>
        <taxon>Geobacteraceae</taxon>
        <taxon>Geobacter</taxon>
    </lineage>
</organism>
<evidence type="ECO:0000313" key="4">
    <source>
        <dbReference type="Proteomes" id="UP000000577"/>
    </source>
</evidence>
<evidence type="ECO:0000313" key="3">
    <source>
        <dbReference type="EMBL" id="AAR34441.1"/>
    </source>
</evidence>
<sequence>MADAVHAGKGDASVGTLLREAREARSLSLDEAARVTRLGKNYLVALESDEFDKLPNLAYARGFIRVYAGFLGLSADELLRRYDAVGDDGGHRSPVEDAMPAPQGKAADSISPRNRWSLPLVLLLLVVALALMLRLQDEEPSRPIETGQLTAAAPEARQPATPAPQQQLSTARQPETSPPAPADDTVAEQQAVEGNAASSPARGVILKLKINKDSWLNITIDESVSQQYDLKAGDLIEWKGERVFALDVGNAGGVEGEFNGKPLGVLGEEGKPAHLVLSADGGGD</sequence>
<evidence type="ECO:0000256" key="1">
    <source>
        <dbReference type="SAM" id="MobiDB-lite"/>
    </source>
</evidence>
<accession>Q74E49</accession>
<dbReference type="OrthoDB" id="9797543at2"/>
<dbReference type="AlphaFoldDB" id="Q74E49"/>
<feature type="compositionally biased region" description="Low complexity" evidence="1">
    <location>
        <begin position="151"/>
        <end position="167"/>
    </location>
</feature>
<name>Q74E49_GEOSL</name>
<dbReference type="KEGG" id="gsu:GSU1115"/>
<proteinExistence type="predicted"/>
<dbReference type="eggNOG" id="COG1426">
    <property type="taxonomic scope" value="Bacteria"/>
</dbReference>
<dbReference type="Gene3D" id="1.10.260.40">
    <property type="entry name" value="lambda repressor-like DNA-binding domains"/>
    <property type="match status" value="1"/>
</dbReference>
<keyword evidence="4" id="KW-1185">Reference proteome</keyword>
<dbReference type="InterPro" id="IPR025194">
    <property type="entry name" value="RodZ-like_C"/>
</dbReference>
<dbReference type="EnsemblBacteria" id="AAR34441">
    <property type="protein sequence ID" value="AAR34441"/>
    <property type="gene ID" value="GSU1115"/>
</dbReference>
<dbReference type="EMBL" id="AE017180">
    <property type="protein sequence ID" value="AAR34441.1"/>
    <property type="molecule type" value="Genomic_DNA"/>
</dbReference>
<feature type="domain" description="HTH cro/C1-type" evidence="2">
    <location>
        <begin position="17"/>
        <end position="78"/>
    </location>
</feature>
<feature type="region of interest" description="Disordered" evidence="1">
    <location>
        <begin position="151"/>
        <end position="186"/>
    </location>
</feature>
<dbReference type="PATRIC" id="fig|243231.5.peg.1111"/>
<dbReference type="InterPro" id="IPR050400">
    <property type="entry name" value="Bact_Cytoskel_RodZ"/>
</dbReference>
<dbReference type="SMART" id="SM00530">
    <property type="entry name" value="HTH_XRE"/>
    <property type="match status" value="1"/>
</dbReference>
<gene>
    <name evidence="3" type="ordered locus">GSU1115</name>
</gene>
<dbReference type="Pfam" id="PF13413">
    <property type="entry name" value="HTH_25"/>
    <property type="match status" value="1"/>
</dbReference>
<dbReference type="GO" id="GO:0005886">
    <property type="term" value="C:plasma membrane"/>
    <property type="evidence" value="ECO:0000318"/>
    <property type="project" value="GO_Central"/>
</dbReference>
<evidence type="ECO:0000259" key="2">
    <source>
        <dbReference type="SMART" id="SM00530"/>
    </source>
</evidence>
<dbReference type="STRING" id="243231.GSU1115"/>
<dbReference type="CDD" id="cd00093">
    <property type="entry name" value="HTH_XRE"/>
    <property type="match status" value="1"/>
</dbReference>
<dbReference type="HOGENOM" id="CLU_047530_1_2_7"/>
<dbReference type="Pfam" id="PF13464">
    <property type="entry name" value="RodZ_C"/>
    <property type="match status" value="1"/>
</dbReference>
<dbReference type="PANTHER" id="PTHR34475">
    <property type="match status" value="1"/>
</dbReference>
<dbReference type="PANTHER" id="PTHR34475:SF1">
    <property type="entry name" value="CYTOSKELETON PROTEIN RODZ"/>
    <property type="match status" value="1"/>
</dbReference>
<dbReference type="InterPro" id="IPR001387">
    <property type="entry name" value="Cro/C1-type_HTH"/>
</dbReference>
<feature type="region of interest" description="Disordered" evidence="1">
    <location>
        <begin position="89"/>
        <end position="110"/>
    </location>
</feature>
<protein>
    <submittedName>
        <fullName evidence="3">Helix-turn-helix domain protein</fullName>
    </submittedName>
</protein>
<reference evidence="3 4" key="1">
    <citation type="journal article" date="2003" name="Science">
        <title>Genome of Geobacter sulfurreducens: metal reduction in subsurface environments.</title>
        <authorList>
            <person name="Methe B.A."/>
            <person name="Nelson K.E."/>
            <person name="Eisen J.A."/>
            <person name="Paulsen I.T."/>
            <person name="Nelson W."/>
            <person name="Heidelberg J.F."/>
            <person name="Wu D."/>
            <person name="Wu M."/>
            <person name="Ward N."/>
            <person name="Beanan M.J."/>
            <person name="Dodson R.J."/>
            <person name="Madupu R."/>
            <person name="Brinkac L.M."/>
            <person name="Daugherty S.C."/>
            <person name="DeBoy R.T."/>
            <person name="Durkin A.S."/>
            <person name="Gwinn M."/>
            <person name="Kolonay J.F."/>
            <person name="Sullivan S.A."/>
            <person name="Haft D.H."/>
            <person name="Selengut J."/>
            <person name="Davidsen T.M."/>
            <person name="Zafar N."/>
            <person name="White O."/>
            <person name="Tran B."/>
            <person name="Romero C."/>
            <person name="Forberger H.A."/>
            <person name="Weidman J."/>
            <person name="Khouri H."/>
            <person name="Feldblyum T.V."/>
            <person name="Utterback T.R."/>
            <person name="Van Aken S.E."/>
            <person name="Lovley D.R."/>
            <person name="Fraser C.M."/>
        </authorList>
    </citation>
    <scope>NUCLEOTIDE SEQUENCE [LARGE SCALE GENOMIC DNA]</scope>
    <source>
        <strain evidence="4">ATCC 51573 / DSM 12127 / PCA</strain>
    </source>
</reference>
<dbReference type="SUPFAM" id="SSF47413">
    <property type="entry name" value="lambda repressor-like DNA-binding domains"/>
    <property type="match status" value="1"/>
</dbReference>
<dbReference type="Proteomes" id="UP000000577">
    <property type="component" value="Chromosome"/>
</dbReference>
<dbReference type="InParanoid" id="Q74E49"/>
<dbReference type="GO" id="GO:0003677">
    <property type="term" value="F:DNA binding"/>
    <property type="evidence" value="ECO:0007669"/>
    <property type="project" value="InterPro"/>
</dbReference>
<dbReference type="SMR" id="Q74E49"/>
<dbReference type="RefSeq" id="WP_010941776.1">
    <property type="nucleotide sequence ID" value="NC_002939.5"/>
</dbReference>
<dbReference type="InterPro" id="IPR010982">
    <property type="entry name" value="Lambda_DNA-bd_dom_sf"/>
</dbReference>